<accession>A0A4Y7RGL6</accession>
<dbReference type="Proteomes" id="UP000298324">
    <property type="component" value="Unassembled WGS sequence"/>
</dbReference>
<comment type="caution">
    <text evidence="2">The sequence shown here is derived from an EMBL/GenBank/DDBJ whole genome shotgun (WGS) entry which is preliminary data.</text>
</comment>
<organism evidence="2 3">
    <name type="scientific">Pelotomaculum schinkii</name>
    <dbReference type="NCBI Taxonomy" id="78350"/>
    <lineage>
        <taxon>Bacteria</taxon>
        <taxon>Bacillati</taxon>
        <taxon>Bacillota</taxon>
        <taxon>Clostridia</taxon>
        <taxon>Eubacteriales</taxon>
        <taxon>Desulfotomaculaceae</taxon>
        <taxon>Pelotomaculum</taxon>
    </lineage>
</organism>
<keyword evidence="1" id="KW-0472">Membrane</keyword>
<keyword evidence="3" id="KW-1185">Reference proteome</keyword>
<proteinExistence type="predicted"/>
<evidence type="ECO:0000256" key="1">
    <source>
        <dbReference type="SAM" id="Phobius"/>
    </source>
</evidence>
<feature type="transmembrane region" description="Helical" evidence="1">
    <location>
        <begin position="20"/>
        <end position="41"/>
    </location>
</feature>
<dbReference type="RefSeq" id="WP_190239671.1">
    <property type="nucleotide sequence ID" value="NZ_QFGA01000001.1"/>
</dbReference>
<sequence>MDLKETNVPKKLKIPASSIALYIAFLVVALIAVASLINNIMYFNNTVANYVAQGYPAAKVMEELIPAQLLPGIFEPIAVYGGIAFILLGAGIINYRFSKCLILLTKDEVGNNTPEEKVFEENAIEENMGVTELAETVEEVNETTDNNK</sequence>
<dbReference type="AlphaFoldDB" id="A0A4Y7RGL6"/>
<protein>
    <submittedName>
        <fullName evidence="2">Uncharacterized protein</fullName>
    </submittedName>
</protein>
<dbReference type="EMBL" id="QFGA01000001">
    <property type="protein sequence ID" value="TEB07890.1"/>
    <property type="molecule type" value="Genomic_DNA"/>
</dbReference>
<reference evidence="2 3" key="1">
    <citation type="journal article" date="2018" name="Environ. Microbiol.">
        <title>Novel energy conservation strategies and behaviour of Pelotomaculum schinkii driving syntrophic propionate catabolism.</title>
        <authorList>
            <person name="Hidalgo-Ahumada C.A.P."/>
            <person name="Nobu M.K."/>
            <person name="Narihiro T."/>
            <person name="Tamaki H."/>
            <person name="Liu W.T."/>
            <person name="Kamagata Y."/>
            <person name="Stams A.J.M."/>
            <person name="Imachi H."/>
            <person name="Sousa D.Z."/>
        </authorList>
    </citation>
    <scope>NUCLEOTIDE SEQUENCE [LARGE SCALE GENOMIC DNA]</scope>
    <source>
        <strain evidence="2 3">HH</strain>
    </source>
</reference>
<evidence type="ECO:0000313" key="3">
    <source>
        <dbReference type="Proteomes" id="UP000298324"/>
    </source>
</evidence>
<gene>
    <name evidence="2" type="ORF">Psch_01445</name>
</gene>
<name>A0A4Y7RGL6_9FIRM</name>
<feature type="transmembrane region" description="Helical" evidence="1">
    <location>
        <begin position="77"/>
        <end position="97"/>
    </location>
</feature>
<evidence type="ECO:0000313" key="2">
    <source>
        <dbReference type="EMBL" id="TEB07890.1"/>
    </source>
</evidence>
<keyword evidence="1" id="KW-1133">Transmembrane helix</keyword>
<keyword evidence="1" id="KW-0812">Transmembrane</keyword>